<feature type="compositionally biased region" description="Acidic residues" evidence="6">
    <location>
        <begin position="899"/>
        <end position="917"/>
    </location>
</feature>
<feature type="transmembrane region" description="Helical" evidence="5">
    <location>
        <begin position="272"/>
        <end position="292"/>
    </location>
</feature>
<feature type="transmembrane region" description="Helical" evidence="5">
    <location>
        <begin position="97"/>
        <end position="118"/>
    </location>
</feature>
<dbReference type="AlphaFoldDB" id="M1NK52"/>
<feature type="region of interest" description="Disordered" evidence="6">
    <location>
        <begin position="899"/>
        <end position="943"/>
    </location>
</feature>
<gene>
    <name evidence="7" type="ORF">A605_03910</name>
</gene>
<feature type="transmembrane region" description="Helical" evidence="5">
    <location>
        <begin position="246"/>
        <end position="265"/>
    </location>
</feature>
<dbReference type="GO" id="GO:0005576">
    <property type="term" value="C:extracellular region"/>
    <property type="evidence" value="ECO:0007669"/>
    <property type="project" value="TreeGrafter"/>
</dbReference>
<name>M1NK52_9CORY</name>
<evidence type="ECO:0000256" key="5">
    <source>
        <dbReference type="HAMAP-Rule" id="MF_01600"/>
    </source>
</evidence>
<evidence type="ECO:0000256" key="1">
    <source>
        <dbReference type="ARBA" id="ARBA00022475"/>
    </source>
</evidence>
<evidence type="ECO:0000256" key="2">
    <source>
        <dbReference type="ARBA" id="ARBA00022692"/>
    </source>
</evidence>
<evidence type="ECO:0000313" key="7">
    <source>
        <dbReference type="EMBL" id="AGF71793.1"/>
    </source>
</evidence>
<dbReference type="EMBL" id="CP003697">
    <property type="protein sequence ID" value="AGF71793.1"/>
    <property type="molecule type" value="Genomic_DNA"/>
</dbReference>
<evidence type="ECO:0000256" key="6">
    <source>
        <dbReference type="SAM" id="MobiDB-lite"/>
    </source>
</evidence>
<feature type="transmembrane region" description="Helical" evidence="5">
    <location>
        <begin position="158"/>
        <end position="177"/>
    </location>
</feature>
<feature type="transmembrane region" description="Helical" evidence="5">
    <location>
        <begin position="5"/>
        <end position="26"/>
    </location>
</feature>
<feature type="transmembrane region" description="Helical" evidence="5">
    <location>
        <begin position="46"/>
        <end position="68"/>
    </location>
</feature>
<evidence type="ECO:0000313" key="8">
    <source>
        <dbReference type="Proteomes" id="UP000011723"/>
    </source>
</evidence>
<accession>M1NK52</accession>
<evidence type="ECO:0000256" key="3">
    <source>
        <dbReference type="ARBA" id="ARBA00022989"/>
    </source>
</evidence>
<protein>
    <recommendedName>
        <fullName evidence="5">UPF0182 protein A605_03910</fullName>
    </recommendedName>
</protein>
<keyword evidence="4 5" id="KW-0472">Membrane</keyword>
<dbReference type="HOGENOM" id="CLU_007733_1_0_11"/>
<keyword evidence="1 5" id="KW-1003">Cell membrane</keyword>
<dbReference type="KEGG" id="chn:A605_03910"/>
<dbReference type="InterPro" id="IPR005372">
    <property type="entry name" value="UPF0182"/>
</dbReference>
<dbReference type="PANTHER" id="PTHR39344">
    <property type="entry name" value="UPF0182 PROTEIN SLL1060"/>
    <property type="match status" value="1"/>
</dbReference>
<proteinExistence type="inferred from homology"/>
<keyword evidence="3 5" id="KW-1133">Transmembrane helix</keyword>
<dbReference type="HAMAP" id="MF_01600">
    <property type="entry name" value="UPF0182"/>
    <property type="match status" value="1"/>
</dbReference>
<keyword evidence="2 5" id="KW-0812">Transmembrane</keyword>
<organism evidence="7 8">
    <name type="scientific">Corynebacterium halotolerans YIM 70093 = DSM 44683</name>
    <dbReference type="NCBI Taxonomy" id="1121362"/>
    <lineage>
        <taxon>Bacteria</taxon>
        <taxon>Bacillati</taxon>
        <taxon>Actinomycetota</taxon>
        <taxon>Actinomycetes</taxon>
        <taxon>Mycobacteriales</taxon>
        <taxon>Corynebacteriaceae</taxon>
        <taxon>Corynebacterium</taxon>
    </lineage>
</organism>
<dbReference type="STRING" id="1121362.A605_03910"/>
<dbReference type="Proteomes" id="UP000011723">
    <property type="component" value="Chromosome"/>
</dbReference>
<comment type="subcellular location">
    <subcellularLocation>
        <location evidence="5">Cell membrane</location>
        <topology evidence="5">Multi-pass membrane protein</topology>
    </subcellularLocation>
</comment>
<reference evidence="7 8" key="1">
    <citation type="journal article" date="2012" name="Stand. Genomic Sci.">
        <title>Genome sequence of the halotolerant bacterium Corynebacterium halotolerans type strain YIM 70093(T) (= DSM 44683(T)).</title>
        <authorList>
            <person name="Ruckert C."/>
            <person name="Albersmeier A."/>
            <person name="Al-Dilaimi A."/>
            <person name="Niehaus K."/>
            <person name="Szczepanowski R."/>
            <person name="Kalinowski J."/>
        </authorList>
    </citation>
    <scope>NUCLEOTIDE SEQUENCE [LARGE SCALE GENOMIC DNA]</scope>
    <source>
        <strain evidence="7">YIM 70093</strain>
    </source>
</reference>
<dbReference type="Pfam" id="PF03699">
    <property type="entry name" value="UPF0182"/>
    <property type="match status" value="1"/>
</dbReference>
<evidence type="ECO:0000256" key="4">
    <source>
        <dbReference type="ARBA" id="ARBA00023136"/>
    </source>
</evidence>
<dbReference type="GO" id="GO:0005886">
    <property type="term" value="C:plasma membrane"/>
    <property type="evidence" value="ECO:0007669"/>
    <property type="project" value="UniProtKB-SubCell"/>
</dbReference>
<keyword evidence="8" id="KW-1185">Reference proteome</keyword>
<dbReference type="NCBIfam" id="NF000825">
    <property type="entry name" value="PRK00068.1"/>
    <property type="match status" value="1"/>
</dbReference>
<dbReference type="PANTHER" id="PTHR39344:SF1">
    <property type="entry name" value="UPF0182 PROTEIN SLL1060"/>
    <property type="match status" value="1"/>
</dbReference>
<feature type="transmembrane region" description="Helical" evidence="5">
    <location>
        <begin position="198"/>
        <end position="217"/>
    </location>
</feature>
<dbReference type="eggNOG" id="COG1615">
    <property type="taxonomic scope" value="Bacteria"/>
</dbReference>
<sequence>MLSWIIGIIAVLVIVAPMFVGFYTDWLWFGEVDFRGVFTKVVLTRVVLFLIFGLLAGLIVWLAGFFTWRNRPDDLASMDMNSPLHQYRQVVERSVKALLIGVPVVIGLIAGFIGQSTWRTVMLFLNREPFGVDDPQFGNDLGFYAFSVPMLRLLVDTFSLLLIIAFLIALFGHYLLGNIRIGNQAMGVKGQVARAARIQLAVTAGLWMLLRVASYWLDRYDLLYSQQDIFTGASYTDINAVLPAKIILMVIAALVAVAFFSAVVLKDLRIPGLAVVLMLVSSVVIGTAWPLLLERFSVAPNRAAKESEYISRNIDFTRYAYGLTDENVDYRENWGAEGASDEEVASDEATISNIRLLDPDILSPTFTQMQQLRNFYGFPETLAVDRYEVDGEMRDFVVAAREIDPNALQGNQATWINRHTVYTHGNGFVAAQANTVDEAAQDAGSTRGGFPVFTVSDLQTNAIAEEANGAEELGIQVDQPRIYYGPVIASAADGADYAIVGATGSGPVEYDTDNSSYTYTGEGGVDIGNWFNRTAFALKYQEMNLLLSDRVGGDSKILFDRDPRQRVEKVAPWLTTDSKTYPAVIDGRIKWIVDGYTTLSNLPYSEQTSLTDTTQDALNPDGTSQRLITDNVGYIRNSVKATVDAYDGSVELYAFDEEDPVLKAWQGIFPGTVNPKSEISDELQEHLRYPEDMFKVQRELLTRYHVSDPLVFYTNDAFWSVPGDPTAPEGRQELAQPPYYVVASDPETAEPSFQLITPFRGLQREFLSAHMSVSSDPEDYGEITVRVLPTNTQTQGPKQAQDAMMSSDQVARDRTLWEGTNDLHNGNLLTLPVGGGEILYVEPIYSQRSNQASAFPKLLRVLVSYKGRVGYAPTVSQALSQVGIDPRAAQDIDMVDEGDVEQPTETPEGEQPDEAEETTPATPPAGGAGSEGEAIQRINDALSDLETARNGSFEEYGRALDALDRAVEEYQNLTGEAAPVE</sequence>
<dbReference type="PATRIC" id="fig|1121362.3.peg.786"/>
<comment type="similarity">
    <text evidence="5">Belongs to the UPF0182 family.</text>
</comment>